<dbReference type="Gene3D" id="1.10.10.10">
    <property type="entry name" value="Winged helix-like DNA-binding domain superfamily/Winged helix DNA-binding domain"/>
    <property type="match status" value="1"/>
</dbReference>
<keyword evidence="4" id="KW-0804">Transcription</keyword>
<dbReference type="SUPFAM" id="SSF88946">
    <property type="entry name" value="Sigma2 domain of RNA polymerase sigma factors"/>
    <property type="match status" value="1"/>
</dbReference>
<organism evidence="7 8">
    <name type="scientific">Sporosarcina ureae</name>
    <dbReference type="NCBI Taxonomy" id="1571"/>
    <lineage>
        <taxon>Bacteria</taxon>
        <taxon>Bacillati</taxon>
        <taxon>Bacillota</taxon>
        <taxon>Bacilli</taxon>
        <taxon>Bacillales</taxon>
        <taxon>Caryophanaceae</taxon>
        <taxon>Sporosarcina</taxon>
    </lineage>
</organism>
<protein>
    <submittedName>
        <fullName evidence="7">RNA polymerase sigma factor SigX</fullName>
    </submittedName>
</protein>
<dbReference type="InterPro" id="IPR036388">
    <property type="entry name" value="WH-like_DNA-bd_sf"/>
</dbReference>
<dbReference type="Gene3D" id="1.10.1740.10">
    <property type="match status" value="1"/>
</dbReference>
<dbReference type="NCBIfam" id="TIGR02937">
    <property type="entry name" value="sigma70-ECF"/>
    <property type="match status" value="1"/>
</dbReference>
<feature type="domain" description="RNA polymerase sigma-70 region 2" evidence="5">
    <location>
        <begin position="9"/>
        <end position="75"/>
    </location>
</feature>
<dbReference type="PANTHER" id="PTHR43133:SF60">
    <property type="entry name" value="RNA POLYMERASE SIGMA FACTOR SIGV"/>
    <property type="match status" value="1"/>
</dbReference>
<dbReference type="RefSeq" id="WP_029053068.1">
    <property type="nucleotide sequence ID" value="NZ_CP015108.1"/>
</dbReference>
<keyword evidence="2" id="KW-0805">Transcription regulation</keyword>
<dbReference type="SUPFAM" id="SSF88659">
    <property type="entry name" value="Sigma3 and sigma4 domains of RNA polymerase sigma factors"/>
    <property type="match status" value="1"/>
</dbReference>
<dbReference type="InterPro" id="IPR039425">
    <property type="entry name" value="RNA_pol_sigma-70-like"/>
</dbReference>
<dbReference type="InterPro" id="IPR014284">
    <property type="entry name" value="RNA_pol_sigma-70_dom"/>
</dbReference>
<dbReference type="InterPro" id="IPR013325">
    <property type="entry name" value="RNA_pol_sigma_r2"/>
</dbReference>
<evidence type="ECO:0000256" key="4">
    <source>
        <dbReference type="ARBA" id="ARBA00023163"/>
    </source>
</evidence>
<keyword evidence="3" id="KW-0731">Sigma factor</keyword>
<dbReference type="Pfam" id="PF04542">
    <property type="entry name" value="Sigma70_r2"/>
    <property type="match status" value="1"/>
</dbReference>
<accession>A0ABM6JYZ8</accession>
<feature type="domain" description="RNA polymerase sigma factor 70 region 4 type 2" evidence="6">
    <location>
        <begin position="120"/>
        <end position="162"/>
    </location>
</feature>
<dbReference type="Pfam" id="PF08281">
    <property type="entry name" value="Sigma70_r4_2"/>
    <property type="match status" value="1"/>
</dbReference>
<evidence type="ECO:0000313" key="8">
    <source>
        <dbReference type="Proteomes" id="UP000192486"/>
    </source>
</evidence>
<evidence type="ECO:0000256" key="2">
    <source>
        <dbReference type="ARBA" id="ARBA00023015"/>
    </source>
</evidence>
<evidence type="ECO:0000259" key="5">
    <source>
        <dbReference type="Pfam" id="PF04542"/>
    </source>
</evidence>
<evidence type="ECO:0000313" key="7">
    <source>
        <dbReference type="EMBL" id="ARF15452.1"/>
    </source>
</evidence>
<evidence type="ECO:0000256" key="3">
    <source>
        <dbReference type="ARBA" id="ARBA00023082"/>
    </source>
</evidence>
<dbReference type="InterPro" id="IPR013249">
    <property type="entry name" value="RNA_pol_sigma70_r4_t2"/>
</dbReference>
<dbReference type="InterPro" id="IPR007627">
    <property type="entry name" value="RNA_pol_sigma70_r2"/>
</dbReference>
<evidence type="ECO:0000259" key="6">
    <source>
        <dbReference type="Pfam" id="PF08281"/>
    </source>
</evidence>
<evidence type="ECO:0000256" key="1">
    <source>
        <dbReference type="ARBA" id="ARBA00010641"/>
    </source>
</evidence>
<comment type="similarity">
    <text evidence="1">Belongs to the sigma-70 factor family. ECF subfamily.</text>
</comment>
<gene>
    <name evidence="7" type="ORF">SporoS204_15575</name>
</gene>
<dbReference type="Proteomes" id="UP000192486">
    <property type="component" value="Chromosome"/>
</dbReference>
<keyword evidence="8" id="KW-1185">Reference proteome</keyword>
<dbReference type="PANTHER" id="PTHR43133">
    <property type="entry name" value="RNA POLYMERASE ECF-TYPE SIGMA FACTO"/>
    <property type="match status" value="1"/>
</dbReference>
<sequence length="174" mass="20455">MDDSVFQRLYKDYNRDVFNFLTYLTRNRGVAEDLMHEVYVRVLKSYDRFEGKSTEKTWLFAIAKNVSIDYFRKQSTINKHANIHFDWETEQLASTDRLPEHLIEADEEQRQVLEVLHTCTGDQKMVILMRFFQDLSVAETAEVLGWTESKVKTTQHRAIKALQVKLEACSAREG</sequence>
<reference evidence="7 8" key="1">
    <citation type="submission" date="2016-04" db="EMBL/GenBank/DDBJ databases">
        <title>Comparative Genomics and Epigenetics of Sporosarcina ureae.</title>
        <authorList>
            <person name="Oliver A.S."/>
            <person name="Cooper K.K."/>
        </authorList>
    </citation>
    <scope>NUCLEOTIDE SEQUENCE [LARGE SCALE GENOMIC DNA]</scope>
    <source>
        <strain evidence="7 8">S204</strain>
    </source>
</reference>
<proteinExistence type="inferred from homology"/>
<dbReference type="EMBL" id="CP015108">
    <property type="protein sequence ID" value="ARF15452.1"/>
    <property type="molecule type" value="Genomic_DNA"/>
</dbReference>
<dbReference type="InterPro" id="IPR013324">
    <property type="entry name" value="RNA_pol_sigma_r3/r4-like"/>
</dbReference>
<name>A0ABM6JYZ8_SPOUR</name>
<dbReference type="CDD" id="cd06171">
    <property type="entry name" value="Sigma70_r4"/>
    <property type="match status" value="1"/>
</dbReference>